<dbReference type="RefSeq" id="WP_213590417.1">
    <property type="nucleotide sequence ID" value="NZ_BOSM01000002.1"/>
</dbReference>
<evidence type="ECO:0000259" key="1">
    <source>
        <dbReference type="PROSITE" id="PS50943"/>
    </source>
</evidence>
<evidence type="ECO:0000313" key="2">
    <source>
        <dbReference type="EMBL" id="GIP57928.1"/>
    </source>
</evidence>
<keyword evidence="3" id="KW-1185">Reference proteome</keyword>
<name>A0ABQ4MPM9_9BACL</name>
<accession>A0ABQ4MPM9</accession>
<protein>
    <recommendedName>
        <fullName evidence="1">HTH cro/C1-type domain-containing protein</fullName>
    </recommendedName>
</protein>
<dbReference type="InterPro" id="IPR010982">
    <property type="entry name" value="Lambda_DNA-bd_dom_sf"/>
</dbReference>
<reference evidence="2 3" key="1">
    <citation type="submission" date="2021-03" db="EMBL/GenBank/DDBJ databases">
        <title>Antimicrobial resistance genes in bacteria isolated from Japanese honey, and their potential for conferring macrolide and lincosamide resistance in the American foulbrood pathogen Paenibacillus larvae.</title>
        <authorList>
            <person name="Okamoto M."/>
            <person name="Kumagai M."/>
            <person name="Kanamori H."/>
            <person name="Takamatsu D."/>
        </authorList>
    </citation>
    <scope>NUCLEOTIDE SEQUENCE [LARGE SCALE GENOMIC DNA]</scope>
    <source>
        <strain evidence="2 3">J15TS10</strain>
    </source>
</reference>
<dbReference type="InterPro" id="IPR001387">
    <property type="entry name" value="Cro/C1-type_HTH"/>
</dbReference>
<dbReference type="CDD" id="cd00093">
    <property type="entry name" value="HTH_XRE"/>
    <property type="match status" value="1"/>
</dbReference>
<dbReference type="PROSITE" id="PS50943">
    <property type="entry name" value="HTH_CROC1"/>
    <property type="match status" value="1"/>
</dbReference>
<gene>
    <name evidence="2" type="ORF">J15TS10_17420</name>
</gene>
<feature type="domain" description="HTH cro/C1-type" evidence="1">
    <location>
        <begin position="20"/>
        <end position="63"/>
    </location>
</feature>
<comment type="caution">
    <text evidence="2">The sequence shown here is derived from an EMBL/GenBank/DDBJ whole genome shotgun (WGS) entry which is preliminary data.</text>
</comment>
<proteinExistence type="predicted"/>
<evidence type="ECO:0000313" key="3">
    <source>
        <dbReference type="Proteomes" id="UP000681290"/>
    </source>
</evidence>
<dbReference type="Proteomes" id="UP000681290">
    <property type="component" value="Unassembled WGS sequence"/>
</dbReference>
<sequence>MLTLFGRFCRKLRIDNGELLKDMADKLNVTSSYLSAVENGKRNVPHNWLDLISDLYSLSESEKIELRDSIEESQLSMKVEMKGLNNKDKNLIMAFAREFKDLDEDKKDEIRNILIGSVKGGRE</sequence>
<organism evidence="2 3">
    <name type="scientific">Paenibacillus woosongensis</name>
    <dbReference type="NCBI Taxonomy" id="307580"/>
    <lineage>
        <taxon>Bacteria</taxon>
        <taxon>Bacillati</taxon>
        <taxon>Bacillota</taxon>
        <taxon>Bacilli</taxon>
        <taxon>Bacillales</taxon>
        <taxon>Paenibacillaceae</taxon>
        <taxon>Paenibacillus</taxon>
    </lineage>
</organism>
<dbReference type="SUPFAM" id="SSF47413">
    <property type="entry name" value="lambda repressor-like DNA-binding domains"/>
    <property type="match status" value="1"/>
</dbReference>
<dbReference type="Gene3D" id="1.10.260.40">
    <property type="entry name" value="lambda repressor-like DNA-binding domains"/>
    <property type="match status" value="1"/>
</dbReference>
<dbReference type="EMBL" id="BOSM01000002">
    <property type="protein sequence ID" value="GIP57928.1"/>
    <property type="molecule type" value="Genomic_DNA"/>
</dbReference>